<feature type="compositionally biased region" description="Basic residues" evidence="1">
    <location>
        <begin position="8"/>
        <end position="23"/>
    </location>
</feature>
<proteinExistence type="predicted"/>
<dbReference type="Gene3D" id="1.10.357.10">
    <property type="entry name" value="Tetracycline Repressor, domain 2"/>
    <property type="match status" value="1"/>
</dbReference>
<evidence type="ECO:0000256" key="1">
    <source>
        <dbReference type="SAM" id="MobiDB-lite"/>
    </source>
</evidence>
<reference evidence="2" key="2">
    <citation type="submission" date="2020-09" db="EMBL/GenBank/DDBJ databases">
        <authorList>
            <person name="Sun Q."/>
            <person name="Ohkuma M."/>
        </authorList>
    </citation>
    <scope>NUCLEOTIDE SEQUENCE</scope>
    <source>
        <strain evidence="2">JCM 3276</strain>
    </source>
</reference>
<dbReference type="EMBL" id="BMRB01000004">
    <property type="protein sequence ID" value="GGS45966.1"/>
    <property type="molecule type" value="Genomic_DNA"/>
</dbReference>
<accession>A0A918LGY2</accession>
<organism evidence="2 3">
    <name type="scientific">Actinokineospora fastidiosa</name>
    <dbReference type="NCBI Taxonomy" id="1816"/>
    <lineage>
        <taxon>Bacteria</taxon>
        <taxon>Bacillati</taxon>
        <taxon>Actinomycetota</taxon>
        <taxon>Actinomycetes</taxon>
        <taxon>Pseudonocardiales</taxon>
        <taxon>Pseudonocardiaceae</taxon>
        <taxon>Actinokineospora</taxon>
    </lineage>
</organism>
<protein>
    <submittedName>
        <fullName evidence="2">Uncharacterized protein</fullName>
    </submittedName>
</protein>
<name>A0A918LGY2_9PSEU</name>
<sequence>MADDHARSPRRRGPARTGARHPRLGSQRPAATTPFDAYREWASGHAPATLRRTLSFSTRLHAVVSLDLAGHFTGLLITEELHGRSMTRAAPAW</sequence>
<evidence type="ECO:0000313" key="2">
    <source>
        <dbReference type="EMBL" id="GGS45966.1"/>
    </source>
</evidence>
<comment type="caution">
    <text evidence="2">The sequence shown here is derived from an EMBL/GenBank/DDBJ whole genome shotgun (WGS) entry which is preliminary data.</text>
</comment>
<dbReference type="AlphaFoldDB" id="A0A918LGY2"/>
<evidence type="ECO:0000313" key="3">
    <source>
        <dbReference type="Proteomes" id="UP000660680"/>
    </source>
</evidence>
<reference evidence="2" key="1">
    <citation type="journal article" date="2014" name="Int. J. Syst. Evol. Microbiol.">
        <title>Complete genome sequence of Corynebacterium casei LMG S-19264T (=DSM 44701T), isolated from a smear-ripened cheese.</title>
        <authorList>
            <consortium name="US DOE Joint Genome Institute (JGI-PGF)"/>
            <person name="Walter F."/>
            <person name="Albersmeier A."/>
            <person name="Kalinowski J."/>
            <person name="Ruckert C."/>
        </authorList>
    </citation>
    <scope>NUCLEOTIDE SEQUENCE</scope>
    <source>
        <strain evidence="2">JCM 3276</strain>
    </source>
</reference>
<keyword evidence="3" id="KW-1185">Reference proteome</keyword>
<gene>
    <name evidence="2" type="ORF">GCM10010171_46420</name>
</gene>
<dbReference type="Proteomes" id="UP000660680">
    <property type="component" value="Unassembled WGS sequence"/>
</dbReference>
<feature type="region of interest" description="Disordered" evidence="1">
    <location>
        <begin position="1"/>
        <end position="31"/>
    </location>
</feature>